<proteinExistence type="predicted"/>
<dbReference type="Proteomes" id="UP000276133">
    <property type="component" value="Unassembled WGS sequence"/>
</dbReference>
<keyword evidence="3" id="KW-1185">Reference proteome</keyword>
<evidence type="ECO:0000313" key="3">
    <source>
        <dbReference type="Proteomes" id="UP000276133"/>
    </source>
</evidence>
<dbReference type="AlphaFoldDB" id="A0A3M7PBH6"/>
<accession>A0A3M7PBH6</accession>
<name>A0A3M7PBH6_BRAPC</name>
<dbReference type="EMBL" id="REGN01012286">
    <property type="protein sequence ID" value="RMZ96319.1"/>
    <property type="molecule type" value="Genomic_DNA"/>
</dbReference>
<gene>
    <name evidence="2" type="ORF">BpHYR1_018355</name>
</gene>
<evidence type="ECO:0000313" key="2">
    <source>
        <dbReference type="EMBL" id="RMZ96319.1"/>
    </source>
</evidence>
<reference evidence="2 3" key="1">
    <citation type="journal article" date="2018" name="Sci. Rep.">
        <title>Genomic signatures of local adaptation to the degree of environmental predictability in rotifers.</title>
        <authorList>
            <person name="Franch-Gras L."/>
            <person name="Hahn C."/>
            <person name="Garcia-Roger E.M."/>
            <person name="Carmona M.J."/>
            <person name="Serra M."/>
            <person name="Gomez A."/>
        </authorList>
    </citation>
    <scope>NUCLEOTIDE SEQUENCE [LARGE SCALE GENOMIC DNA]</scope>
    <source>
        <strain evidence="2">HYR1</strain>
    </source>
</reference>
<comment type="caution">
    <text evidence="2">The sequence shown here is derived from an EMBL/GenBank/DDBJ whole genome shotgun (WGS) entry which is preliminary data.</text>
</comment>
<organism evidence="2 3">
    <name type="scientific">Brachionus plicatilis</name>
    <name type="common">Marine rotifer</name>
    <name type="synonym">Brachionus muelleri</name>
    <dbReference type="NCBI Taxonomy" id="10195"/>
    <lineage>
        <taxon>Eukaryota</taxon>
        <taxon>Metazoa</taxon>
        <taxon>Spiralia</taxon>
        <taxon>Gnathifera</taxon>
        <taxon>Rotifera</taxon>
        <taxon>Eurotatoria</taxon>
        <taxon>Monogononta</taxon>
        <taxon>Pseudotrocha</taxon>
        <taxon>Ploima</taxon>
        <taxon>Brachionidae</taxon>
        <taxon>Brachionus</taxon>
    </lineage>
</organism>
<sequence>MIVLEGHGLFSLRQLVLLFVDEQAFVRVRLFGDDVSVFDTRVDQNGVVVLVVEARQVGSGRLSLHIVDKLFDFGARKMVLGLYLVDDPVRHCLLAHLSLVDLLLHCVIGNQPVDKAVLGLAVPEDAADGLGVVTRVPRRVQHNHPVRPDQIDAQTAGPRRQQEQPLAVVSPVKRVDQLFALRATSAAVESTVRPVLLPWLVGEQTLAEEKNFVALLDRFFDEGEGEQQLGAVLQLVGPVLLQNGAGPVGVKGRLGVAVLGTGERVEAGAVCRVGGHGLALLALELLLELGQVKVELALPVLVVFVEDVRMVPNFAADGEGAQRVGLFAGVHGANGLHERQIELFLHRRQLRLDYELVFFWQRANEDVVAAPLHEAL</sequence>
<feature type="region of interest" description="Disordered" evidence="1">
    <location>
        <begin position="145"/>
        <end position="165"/>
    </location>
</feature>
<protein>
    <submittedName>
        <fullName evidence="2">Uncharacterized protein</fullName>
    </submittedName>
</protein>
<evidence type="ECO:0000256" key="1">
    <source>
        <dbReference type="SAM" id="MobiDB-lite"/>
    </source>
</evidence>